<dbReference type="PRINTS" id="PR00081">
    <property type="entry name" value="GDHRDH"/>
</dbReference>
<comment type="similarity">
    <text evidence="1">Belongs to the short-chain dehydrogenases/reductases (SDR) family.</text>
</comment>
<dbReference type="Pfam" id="PF00106">
    <property type="entry name" value="adh_short"/>
    <property type="match status" value="1"/>
</dbReference>
<dbReference type="InterPro" id="IPR053241">
    <property type="entry name" value="NADPH_pterin_aldehyde_rdct"/>
</dbReference>
<gene>
    <name evidence="2" type="primary">fabG_10</name>
    <name evidence="2" type="ORF">GmarT_46760</name>
</gene>
<evidence type="ECO:0000313" key="2">
    <source>
        <dbReference type="EMBL" id="QEG18784.1"/>
    </source>
</evidence>
<dbReference type="PANTHER" id="PTHR45267:SF2">
    <property type="entry name" value="NADPH-DEPENDENT PTERIN ALDEHYDE REDUCTASE"/>
    <property type="match status" value="1"/>
</dbReference>
<accession>A0ABX5YSN9</accession>
<dbReference type="InterPro" id="IPR020904">
    <property type="entry name" value="Sc_DH/Rdtase_CS"/>
</dbReference>
<dbReference type="GO" id="GO:0004316">
    <property type="term" value="F:3-oxoacyl-[acyl-carrier-protein] reductase (NADPH) activity"/>
    <property type="evidence" value="ECO:0007669"/>
    <property type="project" value="UniProtKB-EC"/>
</dbReference>
<dbReference type="EC" id="1.1.1.100" evidence="2"/>
<dbReference type="PROSITE" id="PS00061">
    <property type="entry name" value="ADH_SHORT"/>
    <property type="match status" value="1"/>
</dbReference>
<protein>
    <submittedName>
        <fullName evidence="2">3-oxoacyl-[acyl-carrier-protein] reductase FabG</fullName>
        <ecNumber evidence="2">1.1.1.100</ecNumber>
    </submittedName>
</protein>
<dbReference type="GeneID" id="98649136"/>
<dbReference type="RefSeq" id="WP_002647011.1">
    <property type="nucleotide sequence ID" value="NZ_CP036353.1"/>
</dbReference>
<reference evidence="2 3" key="1">
    <citation type="submission" date="2019-08" db="EMBL/GenBank/DDBJ databases">
        <title>Deep-cultivation of Planctomycetes and their phenomic and genomic characterization uncovers novel biology.</title>
        <authorList>
            <person name="Wiegand S."/>
            <person name="Jogler M."/>
            <person name="Boedeker C."/>
            <person name="Pinto D."/>
            <person name="Vollmers J."/>
            <person name="Rivas-Marin E."/>
            <person name="Kohn T."/>
            <person name="Peeters S.H."/>
            <person name="Heuer A."/>
            <person name="Rast P."/>
            <person name="Oberbeckmann S."/>
            <person name="Bunk B."/>
            <person name="Jeske O."/>
            <person name="Meyerdierks A."/>
            <person name="Storesund J.E."/>
            <person name="Kallscheuer N."/>
            <person name="Luecker S."/>
            <person name="Lage O.M."/>
            <person name="Pohl T."/>
            <person name="Merkel B.J."/>
            <person name="Hornburger P."/>
            <person name="Mueller R.-W."/>
            <person name="Bruemmer F."/>
            <person name="Labrenz M."/>
            <person name="Spormann A.M."/>
            <person name="Op den Camp H."/>
            <person name="Overmann J."/>
            <person name="Amann R."/>
            <person name="Jetten M.S.M."/>
            <person name="Mascher T."/>
            <person name="Medema M.H."/>
            <person name="Devos D.P."/>
            <person name="Kaster A.-K."/>
            <person name="Ovreas L."/>
            <person name="Rohde M."/>
            <person name="Galperin M.Y."/>
            <person name="Jogler C."/>
        </authorList>
    </citation>
    <scope>NUCLEOTIDE SEQUENCE [LARGE SCALE GENOMIC DNA]</scope>
    <source>
        <strain evidence="2 3">DSM 8797</strain>
    </source>
</reference>
<dbReference type="Proteomes" id="UP000322887">
    <property type="component" value="Chromosome"/>
</dbReference>
<dbReference type="EMBL" id="CP042910">
    <property type="protein sequence ID" value="QEG18784.1"/>
    <property type="molecule type" value="Genomic_DNA"/>
</dbReference>
<dbReference type="InterPro" id="IPR002347">
    <property type="entry name" value="SDR_fam"/>
</dbReference>
<evidence type="ECO:0000313" key="3">
    <source>
        <dbReference type="Proteomes" id="UP000322887"/>
    </source>
</evidence>
<sequence length="232" mass="24565">MSKASMSKVIVITGVTQGLGRAMTQALIAAGHTVAGCGRSADKISELTEQFGTTHHFSAVDVADDRAVENWATTIIDQLGPPDLLLNNAAVINENAPLWEISADEIDQIIDVNIKGTINTIRHFVPAMVARQSGVIVNFSSGWGRSASAEVASYCATKWAIEGLTQSLAQELPRGMAAIPLNPGIINTALLQSCFGEHADHYATAEQWAESAVPFLLKLSARDNGKSLTAPA</sequence>
<proteinExistence type="inferred from homology"/>
<keyword evidence="2" id="KW-0560">Oxidoreductase</keyword>
<dbReference type="CDD" id="cd05233">
    <property type="entry name" value="SDR_c"/>
    <property type="match status" value="1"/>
</dbReference>
<dbReference type="PRINTS" id="PR00080">
    <property type="entry name" value="SDRFAMILY"/>
</dbReference>
<name>A0ABX5YSN9_9PLAN</name>
<organism evidence="2 3">
    <name type="scientific">Gimesia maris</name>
    <dbReference type="NCBI Taxonomy" id="122"/>
    <lineage>
        <taxon>Bacteria</taxon>
        <taxon>Pseudomonadati</taxon>
        <taxon>Planctomycetota</taxon>
        <taxon>Planctomycetia</taxon>
        <taxon>Planctomycetales</taxon>
        <taxon>Planctomycetaceae</taxon>
        <taxon>Gimesia</taxon>
    </lineage>
</organism>
<dbReference type="PANTHER" id="PTHR45267">
    <property type="match status" value="1"/>
</dbReference>
<dbReference type="InterPro" id="IPR036291">
    <property type="entry name" value="NAD(P)-bd_dom_sf"/>
</dbReference>
<dbReference type="SUPFAM" id="SSF51735">
    <property type="entry name" value="NAD(P)-binding Rossmann-fold domains"/>
    <property type="match status" value="1"/>
</dbReference>
<evidence type="ECO:0000256" key="1">
    <source>
        <dbReference type="RuleBase" id="RU000363"/>
    </source>
</evidence>
<keyword evidence="3" id="KW-1185">Reference proteome</keyword>
<dbReference type="Gene3D" id="3.40.50.720">
    <property type="entry name" value="NAD(P)-binding Rossmann-like Domain"/>
    <property type="match status" value="1"/>
</dbReference>